<evidence type="ECO:0000256" key="2">
    <source>
        <dbReference type="ARBA" id="ARBA00023224"/>
    </source>
</evidence>
<dbReference type="Pfam" id="PF00672">
    <property type="entry name" value="HAMP"/>
    <property type="match status" value="1"/>
</dbReference>
<dbReference type="FunFam" id="1.10.287.950:FF:000001">
    <property type="entry name" value="Methyl-accepting chemotaxis sensory transducer"/>
    <property type="match status" value="1"/>
</dbReference>
<dbReference type="GO" id="GO:0016020">
    <property type="term" value="C:membrane"/>
    <property type="evidence" value="ECO:0007669"/>
    <property type="project" value="UniProtKB-SubCell"/>
</dbReference>
<keyword evidence="5" id="KW-1133">Transmembrane helix</keyword>
<feature type="domain" description="HAMP" evidence="7">
    <location>
        <begin position="215"/>
        <end position="269"/>
    </location>
</feature>
<evidence type="ECO:0000313" key="9">
    <source>
        <dbReference type="Proteomes" id="UP000009175"/>
    </source>
</evidence>
<feature type="transmembrane region" description="Helical" evidence="5">
    <location>
        <begin position="192"/>
        <end position="212"/>
    </location>
</feature>
<keyword evidence="5" id="KW-0472">Membrane</keyword>
<sequence length="546" mass="58855">MRLNELTIRTKFSIPLIIIVVMTVAIAVVSILNAKRLSSDAQELATTFLSAVDAGLNADRDLYQALTASQSYVQHRLLGQSGGDKYRQDFDENAQQALDRMALVLSLLKDYPELQSNKAQFQREYDAWLNAATQVFTMVDSQSPVAAASYNDEVVMPLFKALRGHYDKTGEWVKNKADEVTSEALIASQRGINLLFGIIILVILASIVSVVYGPRLVTSRVEQLDTMIAAISDGEGDLRGRLDDSGRDELSLLARTFNGLMMKLQQLIGTIKSDAVSLDARVTGLNHSAKESEKISTEQNANLEQIATAVHQLSHAVHEVASSSQNALSDTEHANNLIKESNAVVGQSVERVQQLAGVVSHASEVIQNLASESKQIVTVLDVIRGIAEQTNLLALNAAIEAARAGEQGRGFAVVADEVRTLASRTQQSTEDIQRMVAGLESGVSEAVSAIDSGTRQVDSVVDASGSITKALAEVDEAVSRTKDLIYLIATATEQQSKVVDEVNQNISSLNLLSQESIGVVRRTREAADEIAQIGTGLSGNVGRFLV</sequence>
<organism evidence="8 9">
    <name type="scientific">Shewanella amazonensis (strain ATCC BAA-1098 / SB2B)</name>
    <dbReference type="NCBI Taxonomy" id="326297"/>
    <lineage>
        <taxon>Bacteria</taxon>
        <taxon>Pseudomonadati</taxon>
        <taxon>Pseudomonadota</taxon>
        <taxon>Gammaproteobacteria</taxon>
        <taxon>Alteromonadales</taxon>
        <taxon>Shewanellaceae</taxon>
        <taxon>Shewanella</taxon>
    </lineage>
</organism>
<dbReference type="SMART" id="SM00283">
    <property type="entry name" value="MA"/>
    <property type="match status" value="1"/>
</dbReference>
<feature type="transmembrane region" description="Helical" evidence="5">
    <location>
        <begin position="12"/>
        <end position="32"/>
    </location>
</feature>
<gene>
    <name evidence="8" type="ordered locus">Sama_0767</name>
</gene>
<dbReference type="CDD" id="cd06225">
    <property type="entry name" value="HAMP"/>
    <property type="match status" value="1"/>
</dbReference>
<dbReference type="SMART" id="SM00304">
    <property type="entry name" value="HAMP"/>
    <property type="match status" value="1"/>
</dbReference>
<dbReference type="InterPro" id="IPR003660">
    <property type="entry name" value="HAMP_dom"/>
</dbReference>
<protein>
    <submittedName>
        <fullName evidence="8">Methyl-accepting chemotaxis sensory transducer</fullName>
    </submittedName>
</protein>
<dbReference type="GO" id="GO:0007165">
    <property type="term" value="P:signal transduction"/>
    <property type="evidence" value="ECO:0007669"/>
    <property type="project" value="UniProtKB-KW"/>
</dbReference>
<dbReference type="PROSITE" id="PS50885">
    <property type="entry name" value="HAMP"/>
    <property type="match status" value="1"/>
</dbReference>
<reference evidence="8 9" key="1">
    <citation type="submission" date="2006-12" db="EMBL/GenBank/DDBJ databases">
        <title>Complete sequence of Shewanella amazonensis SB2B.</title>
        <authorList>
            <consortium name="US DOE Joint Genome Institute"/>
            <person name="Copeland A."/>
            <person name="Lucas S."/>
            <person name="Lapidus A."/>
            <person name="Barry K."/>
            <person name="Detter J.C."/>
            <person name="Glavina del Rio T."/>
            <person name="Hammon N."/>
            <person name="Israni S."/>
            <person name="Dalin E."/>
            <person name="Tice H."/>
            <person name="Pitluck S."/>
            <person name="Munk A.C."/>
            <person name="Brettin T."/>
            <person name="Bruce D."/>
            <person name="Han C."/>
            <person name="Tapia R."/>
            <person name="Gilna P."/>
            <person name="Schmutz J."/>
            <person name="Larimer F."/>
            <person name="Land M."/>
            <person name="Hauser L."/>
            <person name="Kyrpides N."/>
            <person name="Mikhailova N."/>
            <person name="Fredrickson J."/>
            <person name="Richardson P."/>
        </authorList>
    </citation>
    <scope>NUCLEOTIDE SEQUENCE [LARGE SCALE GENOMIC DNA]</scope>
    <source>
        <strain evidence="9">ATCC BAA-1098 / SB2B</strain>
    </source>
</reference>
<dbReference type="GO" id="GO:0006935">
    <property type="term" value="P:chemotaxis"/>
    <property type="evidence" value="ECO:0007669"/>
    <property type="project" value="InterPro"/>
</dbReference>
<proteinExistence type="inferred from homology"/>
<name>A1S3L8_SHEAM</name>
<accession>A1S3L8</accession>
<evidence type="ECO:0000256" key="3">
    <source>
        <dbReference type="ARBA" id="ARBA00029447"/>
    </source>
</evidence>
<evidence type="ECO:0000313" key="8">
    <source>
        <dbReference type="EMBL" id="ABL98974.1"/>
    </source>
</evidence>
<evidence type="ECO:0000256" key="5">
    <source>
        <dbReference type="SAM" id="Phobius"/>
    </source>
</evidence>
<dbReference type="eggNOG" id="COG0840">
    <property type="taxonomic scope" value="Bacteria"/>
</dbReference>
<comment type="subcellular location">
    <subcellularLocation>
        <location evidence="1">Membrane</location>
    </subcellularLocation>
</comment>
<dbReference type="Pfam" id="PF00015">
    <property type="entry name" value="MCPsignal"/>
    <property type="match status" value="1"/>
</dbReference>
<dbReference type="Proteomes" id="UP000009175">
    <property type="component" value="Chromosome"/>
</dbReference>
<dbReference type="EMBL" id="CP000507">
    <property type="protein sequence ID" value="ABL98974.1"/>
    <property type="molecule type" value="Genomic_DNA"/>
</dbReference>
<dbReference type="KEGG" id="saz:Sama_0767"/>
<dbReference type="Gene3D" id="1.10.287.950">
    <property type="entry name" value="Methyl-accepting chemotaxis protein"/>
    <property type="match status" value="1"/>
</dbReference>
<evidence type="ECO:0000259" key="7">
    <source>
        <dbReference type="PROSITE" id="PS50885"/>
    </source>
</evidence>
<evidence type="ECO:0000256" key="4">
    <source>
        <dbReference type="PROSITE-ProRule" id="PRU00284"/>
    </source>
</evidence>
<dbReference type="PROSITE" id="PS50111">
    <property type="entry name" value="CHEMOTAXIS_TRANSDUC_2"/>
    <property type="match status" value="1"/>
</dbReference>
<dbReference type="CDD" id="cd11386">
    <property type="entry name" value="MCP_signal"/>
    <property type="match status" value="1"/>
</dbReference>
<dbReference type="RefSeq" id="WP_011758884.1">
    <property type="nucleotide sequence ID" value="NC_008700.1"/>
</dbReference>
<evidence type="ECO:0000256" key="1">
    <source>
        <dbReference type="ARBA" id="ARBA00004370"/>
    </source>
</evidence>
<dbReference type="SUPFAM" id="SSF58104">
    <property type="entry name" value="Methyl-accepting chemotaxis protein (MCP) signaling domain"/>
    <property type="match status" value="1"/>
</dbReference>
<keyword evidence="2 4" id="KW-0807">Transducer</keyword>
<dbReference type="InterPro" id="IPR004090">
    <property type="entry name" value="Chemotax_Me-accpt_rcpt"/>
</dbReference>
<keyword evidence="5" id="KW-0812">Transmembrane</keyword>
<dbReference type="PANTHER" id="PTHR32089">
    <property type="entry name" value="METHYL-ACCEPTING CHEMOTAXIS PROTEIN MCPB"/>
    <property type="match status" value="1"/>
</dbReference>
<keyword evidence="9" id="KW-1185">Reference proteome</keyword>
<dbReference type="PANTHER" id="PTHR32089:SF112">
    <property type="entry name" value="LYSOZYME-LIKE PROTEIN-RELATED"/>
    <property type="match status" value="1"/>
</dbReference>
<dbReference type="InterPro" id="IPR004089">
    <property type="entry name" value="MCPsignal_dom"/>
</dbReference>
<dbReference type="PRINTS" id="PR00260">
    <property type="entry name" value="CHEMTRNSDUCR"/>
</dbReference>
<dbReference type="GO" id="GO:0004888">
    <property type="term" value="F:transmembrane signaling receptor activity"/>
    <property type="evidence" value="ECO:0007669"/>
    <property type="project" value="InterPro"/>
</dbReference>
<dbReference type="STRING" id="326297.Sama_0767"/>
<dbReference type="OrthoDB" id="49457at2"/>
<comment type="similarity">
    <text evidence="3">Belongs to the methyl-accepting chemotaxis (MCP) protein family.</text>
</comment>
<evidence type="ECO:0000259" key="6">
    <source>
        <dbReference type="PROSITE" id="PS50111"/>
    </source>
</evidence>
<dbReference type="HOGENOM" id="CLU_000445_107_27_6"/>
<dbReference type="AlphaFoldDB" id="A1S3L8"/>
<feature type="domain" description="Methyl-accepting transducer" evidence="6">
    <location>
        <begin position="274"/>
        <end position="510"/>
    </location>
</feature>